<dbReference type="AlphaFoldDB" id="A0A0G4F4Z6"/>
<reference evidence="8 9" key="1">
    <citation type="submission" date="2014-11" db="EMBL/GenBank/DDBJ databases">
        <authorList>
            <person name="Zhu J."/>
            <person name="Qi W."/>
            <person name="Song R."/>
        </authorList>
    </citation>
    <scope>NUCLEOTIDE SEQUENCE [LARGE SCALE GENOMIC DNA]</scope>
</reference>
<feature type="region of interest" description="Disordered" evidence="5">
    <location>
        <begin position="83"/>
        <end position="115"/>
    </location>
</feature>
<evidence type="ECO:0000256" key="4">
    <source>
        <dbReference type="RuleBase" id="RU363097"/>
    </source>
</evidence>
<feature type="compositionally biased region" description="Basic and acidic residues" evidence="5">
    <location>
        <begin position="83"/>
        <end position="93"/>
    </location>
</feature>
<dbReference type="GO" id="GO:0006629">
    <property type="term" value="P:lipid metabolic process"/>
    <property type="evidence" value="ECO:0007669"/>
    <property type="project" value="UniProtKB-KW"/>
</dbReference>
<accession>A0A0G4F4Z6</accession>
<feature type="domain" description="Fatty acyl-CoA reductase C-terminal" evidence="6">
    <location>
        <begin position="443"/>
        <end position="511"/>
    </location>
</feature>
<dbReference type="STRING" id="1169540.A0A0G4F4Z6"/>
<evidence type="ECO:0000259" key="7">
    <source>
        <dbReference type="Pfam" id="PF07993"/>
    </source>
</evidence>
<protein>
    <recommendedName>
        <fullName evidence="4">Fatty acyl-CoA reductase</fullName>
        <ecNumber evidence="4">1.2.1.84</ecNumber>
    </recommendedName>
</protein>
<gene>
    <name evidence="8" type="ORF">Vbra_1318</name>
</gene>
<evidence type="ECO:0000256" key="2">
    <source>
        <dbReference type="ARBA" id="ARBA00022516"/>
    </source>
</evidence>
<dbReference type="PhylomeDB" id="A0A0G4F4Z6"/>
<evidence type="ECO:0000256" key="1">
    <source>
        <dbReference type="ARBA" id="ARBA00005928"/>
    </source>
</evidence>
<keyword evidence="4" id="KW-0521">NADP</keyword>
<evidence type="ECO:0000256" key="5">
    <source>
        <dbReference type="SAM" id="MobiDB-lite"/>
    </source>
</evidence>
<dbReference type="InterPro" id="IPR026055">
    <property type="entry name" value="FAR"/>
</dbReference>
<comment type="function">
    <text evidence="4">Catalyzes the reduction of fatty acyl-CoA to fatty alcohols.</text>
</comment>
<dbReference type="InParanoid" id="A0A0G4F4Z6"/>
<dbReference type="EC" id="1.2.1.84" evidence="4"/>
<dbReference type="VEuPathDB" id="CryptoDB:Vbra_1318"/>
<dbReference type="Proteomes" id="UP000041254">
    <property type="component" value="Unassembled WGS sequence"/>
</dbReference>
<dbReference type="GO" id="GO:0080019">
    <property type="term" value="F:alcohol-forming very long-chain fatty acyl-CoA reductase activity"/>
    <property type="evidence" value="ECO:0007669"/>
    <property type="project" value="InterPro"/>
</dbReference>
<sequence length="578" mass="63949">MKHSTPVTGSRKERTREFFRGQSVLLLGVTGTVGQVVLERLLRCAPPRRLYLLTRSTPKASSTQRIIDLLQQPLFAALHKGLRDEEGEAHSDDSTASDDDGGGDGGGCRSPQSSTQSDEELLLNGFGIHVIEGDLRKEYLGLSERDHETLKANVTVVVNCAASINFEDPFPQLFDQNVVGALRVMQLAMSCEGVRSSGCFVHVSTAYANSNRSGVIEEKLYESDIDHEHTFSELGRTTGEEHERLAEQLRVRYGHPNHYTFTKCLAEHLIDSRHGDMPTLIVRPSIIGSTYKTPFQGWTYAPQGFGTLVAVGAFGGSLRLPSDGMAIGDVIPSDYVASAIIKGAVAMAGRVGHLEVMHVASSHTNPITWNELARHAVKAITQQNSQNRIPKKYMIGPRLVVKWCASSKRYAVLHAMNDAAVVVGHSVAARLSGVLPSQGRQLSKLFKFLGRRQNVLKLLHPFICNQWTFKTDKMSQLARGDDEPDFPLDVENIDWEPWCKDYLEGLCRYSLIPTLERITARDEELPQSKQPLKPSTFDTMSPSRMSIASTCTGSPSSNRTRRRLAVKTNQRRDRGVDG</sequence>
<keyword evidence="2 4" id="KW-0444">Lipid biosynthesis</keyword>
<feature type="domain" description="Thioester reductase (TE)" evidence="7">
    <location>
        <begin position="28"/>
        <end position="80"/>
    </location>
</feature>
<evidence type="ECO:0000313" key="8">
    <source>
        <dbReference type="EMBL" id="CEM06895.1"/>
    </source>
</evidence>
<dbReference type="Gene3D" id="3.40.50.720">
    <property type="entry name" value="NAD(P)-binding Rossmann-like Domain"/>
    <property type="match status" value="1"/>
</dbReference>
<dbReference type="CDD" id="cd05236">
    <property type="entry name" value="FAR-N_SDR_e"/>
    <property type="match status" value="1"/>
</dbReference>
<evidence type="ECO:0000313" key="9">
    <source>
        <dbReference type="Proteomes" id="UP000041254"/>
    </source>
</evidence>
<evidence type="ECO:0000259" key="6">
    <source>
        <dbReference type="Pfam" id="PF03015"/>
    </source>
</evidence>
<comment type="similarity">
    <text evidence="1 4">Belongs to the fatty acyl-CoA reductase family.</text>
</comment>
<dbReference type="Pfam" id="PF07993">
    <property type="entry name" value="NAD_binding_4"/>
    <property type="match status" value="2"/>
</dbReference>
<name>A0A0G4F4Z6_VITBC</name>
<dbReference type="EMBL" id="CDMY01000372">
    <property type="protein sequence ID" value="CEM06895.1"/>
    <property type="molecule type" value="Genomic_DNA"/>
</dbReference>
<dbReference type="InterPro" id="IPR033640">
    <property type="entry name" value="FAR_C"/>
</dbReference>
<proteinExistence type="inferred from homology"/>
<dbReference type="PANTHER" id="PTHR11011">
    <property type="entry name" value="MALE STERILITY PROTEIN 2-RELATED"/>
    <property type="match status" value="1"/>
</dbReference>
<dbReference type="InterPro" id="IPR036291">
    <property type="entry name" value="NAD(P)-bd_dom_sf"/>
</dbReference>
<keyword evidence="3 4" id="KW-0443">Lipid metabolism</keyword>
<organism evidence="8 9">
    <name type="scientific">Vitrella brassicaformis (strain CCMP3155)</name>
    <dbReference type="NCBI Taxonomy" id="1169540"/>
    <lineage>
        <taxon>Eukaryota</taxon>
        <taxon>Sar</taxon>
        <taxon>Alveolata</taxon>
        <taxon>Colpodellida</taxon>
        <taxon>Vitrellaceae</taxon>
        <taxon>Vitrella</taxon>
    </lineage>
</organism>
<dbReference type="Pfam" id="PF03015">
    <property type="entry name" value="Sterile"/>
    <property type="match status" value="1"/>
</dbReference>
<keyword evidence="9" id="KW-1185">Reference proteome</keyword>
<dbReference type="GO" id="GO:0102965">
    <property type="term" value="F:alcohol-forming long-chain fatty acyl-CoA reductase activity"/>
    <property type="evidence" value="ECO:0007669"/>
    <property type="project" value="UniProtKB-EC"/>
</dbReference>
<feature type="domain" description="Thioester reductase (TE)" evidence="7">
    <location>
        <begin position="128"/>
        <end position="340"/>
    </location>
</feature>
<evidence type="ECO:0000256" key="3">
    <source>
        <dbReference type="ARBA" id="ARBA00023098"/>
    </source>
</evidence>
<dbReference type="SUPFAM" id="SSF51735">
    <property type="entry name" value="NAD(P)-binding Rossmann-fold domains"/>
    <property type="match status" value="1"/>
</dbReference>
<comment type="catalytic activity">
    <reaction evidence="4">
        <text>a long-chain fatty acyl-CoA + 2 NADPH + 2 H(+) = a long-chain primary fatty alcohol + 2 NADP(+) + CoA</text>
        <dbReference type="Rhea" id="RHEA:52716"/>
        <dbReference type="ChEBI" id="CHEBI:15378"/>
        <dbReference type="ChEBI" id="CHEBI:57287"/>
        <dbReference type="ChEBI" id="CHEBI:57783"/>
        <dbReference type="ChEBI" id="CHEBI:58349"/>
        <dbReference type="ChEBI" id="CHEBI:77396"/>
        <dbReference type="ChEBI" id="CHEBI:83139"/>
        <dbReference type="EC" id="1.2.1.84"/>
    </reaction>
</comment>
<dbReference type="OrthoDB" id="429813at2759"/>
<keyword evidence="4" id="KW-0560">Oxidoreductase</keyword>
<dbReference type="InterPro" id="IPR013120">
    <property type="entry name" value="FAR_NAD-bd"/>
</dbReference>
<feature type="region of interest" description="Disordered" evidence="5">
    <location>
        <begin position="522"/>
        <end position="578"/>
    </location>
</feature>
<feature type="compositionally biased region" description="Polar residues" evidence="5">
    <location>
        <begin position="536"/>
        <end position="558"/>
    </location>
</feature>